<organism evidence="1 2">
    <name type="scientific">Aureimonas pseudogalii</name>
    <dbReference type="NCBI Taxonomy" id="1744844"/>
    <lineage>
        <taxon>Bacteria</taxon>
        <taxon>Pseudomonadati</taxon>
        <taxon>Pseudomonadota</taxon>
        <taxon>Alphaproteobacteria</taxon>
        <taxon>Hyphomicrobiales</taxon>
        <taxon>Aurantimonadaceae</taxon>
        <taxon>Aureimonas</taxon>
    </lineage>
</organism>
<accession>A0A7W6H9J1</accession>
<dbReference type="EMBL" id="JACIEK010000034">
    <property type="protein sequence ID" value="MBB4000853.1"/>
    <property type="molecule type" value="Genomic_DNA"/>
</dbReference>
<name>A0A7W6H9J1_9HYPH</name>
<evidence type="ECO:0000313" key="2">
    <source>
        <dbReference type="Proteomes" id="UP000542776"/>
    </source>
</evidence>
<evidence type="ECO:0000313" key="1">
    <source>
        <dbReference type="EMBL" id="MBB4000853.1"/>
    </source>
</evidence>
<keyword evidence="2" id="KW-1185">Reference proteome</keyword>
<gene>
    <name evidence="1" type="ORF">GGR04_004734</name>
</gene>
<dbReference type="Proteomes" id="UP000542776">
    <property type="component" value="Unassembled WGS sequence"/>
</dbReference>
<proteinExistence type="predicted"/>
<sequence length="30" mass="3111">MPNGSWASMAGLEANFTGAITVDPLYAPND</sequence>
<comment type="caution">
    <text evidence="1">The sequence shown here is derived from an EMBL/GenBank/DDBJ whole genome shotgun (WGS) entry which is preliminary data.</text>
</comment>
<protein>
    <submittedName>
        <fullName evidence="1">Opacity protein-like surface antigen</fullName>
    </submittedName>
</protein>
<dbReference type="AlphaFoldDB" id="A0A7W6H9J1"/>
<reference evidence="1 2" key="1">
    <citation type="submission" date="2020-08" db="EMBL/GenBank/DDBJ databases">
        <title>Genomic Encyclopedia of Type Strains, Phase IV (KMG-IV): sequencing the most valuable type-strain genomes for metagenomic binning, comparative biology and taxonomic classification.</title>
        <authorList>
            <person name="Goeker M."/>
        </authorList>
    </citation>
    <scope>NUCLEOTIDE SEQUENCE [LARGE SCALE GENOMIC DNA]</scope>
    <source>
        <strain evidence="1 2">DSM 102238</strain>
    </source>
</reference>